<accession>A0A4R1KQ79</accession>
<reference evidence="1 2" key="1">
    <citation type="submission" date="2019-03" db="EMBL/GenBank/DDBJ databases">
        <title>Genomic Encyclopedia of Type Strains, Phase IV (KMG-IV): sequencing the most valuable type-strain genomes for metagenomic binning, comparative biology and taxonomic classification.</title>
        <authorList>
            <person name="Goeker M."/>
        </authorList>
    </citation>
    <scope>NUCLEOTIDE SEQUENCE [LARGE SCALE GENOMIC DNA]</scope>
    <source>
        <strain evidence="1 2">DSM 10053</strain>
    </source>
</reference>
<dbReference type="EMBL" id="SMGJ01000007">
    <property type="protein sequence ID" value="TCK67206.1"/>
    <property type="molecule type" value="Genomic_DNA"/>
</dbReference>
<proteinExistence type="predicted"/>
<comment type="caution">
    <text evidence="1">The sequence shown here is derived from an EMBL/GenBank/DDBJ whole genome shotgun (WGS) entry which is preliminary data.</text>
</comment>
<organism evidence="1 2">
    <name type="scientific">Lonepinella koalarum</name>
    <dbReference type="NCBI Taxonomy" id="53417"/>
    <lineage>
        <taxon>Bacteria</taxon>
        <taxon>Pseudomonadati</taxon>
        <taxon>Pseudomonadota</taxon>
        <taxon>Gammaproteobacteria</taxon>
        <taxon>Pasteurellales</taxon>
        <taxon>Pasteurellaceae</taxon>
        <taxon>Lonepinella</taxon>
    </lineage>
</organism>
<name>A0A4R1KQ79_9PAST</name>
<protein>
    <submittedName>
        <fullName evidence="1">Uncharacterized protein</fullName>
    </submittedName>
</protein>
<evidence type="ECO:0000313" key="2">
    <source>
        <dbReference type="Proteomes" id="UP000295496"/>
    </source>
</evidence>
<gene>
    <name evidence="1" type="ORF">EV692_2116</name>
</gene>
<dbReference type="Proteomes" id="UP000295496">
    <property type="component" value="Unassembled WGS sequence"/>
</dbReference>
<dbReference type="Gene3D" id="3.10.150.10">
    <property type="entry name" value="DNA Polymerase III, subunit A, domain 2"/>
    <property type="match status" value="1"/>
</dbReference>
<dbReference type="RefSeq" id="WP_132302683.1">
    <property type="nucleotide sequence ID" value="NZ_CP170642.1"/>
</dbReference>
<keyword evidence="2" id="KW-1185">Reference proteome</keyword>
<dbReference type="AlphaFoldDB" id="A0A4R1KQ79"/>
<evidence type="ECO:0000313" key="1">
    <source>
        <dbReference type="EMBL" id="TCK67206.1"/>
    </source>
</evidence>
<sequence>MIKLHFNIALLKAANLATAKDYDPFLKGVYVNLADLSLQATNRYIAFISKPESLSLIEGERKGGFVLPSELVKQILSVKIDKKISEEHTLYLEFDPDSQEITATIKSMTLKSQATQERFPSIANVYVITPLLLQSDGNIQVCYYTPYLKILDNMLKALSIIPTIGADKGVRLHFGENKTIAEFPDNIAQLVIMGMQDNETPNNWQYQLTK</sequence>